<keyword evidence="2" id="KW-1185">Reference proteome</keyword>
<sequence>MKTTEEWSRFGGALIVLLALGGALAVFAPRFLGAAAGPEAEIITALKETEVEGLSLPVPGSDVPLKSRRHRFARITVAVAPDGERAEAFATLDFDGTLGRTEVGTDGVERVPFVRRDGDWVPERTAAPRLLAVVTALESRRRALQAADADALARLAAPGTPGVGGPEWEELRQMRARGYRAEAWYVRLERDDAIVTEHWRLQGALPSRPVDTRGERQLSLTLRGDEFLFSPGLM</sequence>
<dbReference type="EMBL" id="CP071090">
    <property type="protein sequence ID" value="QSQ19350.1"/>
    <property type="molecule type" value="Genomic_DNA"/>
</dbReference>
<accession>A0ABX7NKG8</accession>
<dbReference type="Proteomes" id="UP000662747">
    <property type="component" value="Chromosome"/>
</dbReference>
<evidence type="ECO:0008006" key="3">
    <source>
        <dbReference type="Google" id="ProtNLM"/>
    </source>
</evidence>
<dbReference type="SUPFAM" id="SSF54427">
    <property type="entry name" value="NTF2-like"/>
    <property type="match status" value="1"/>
</dbReference>
<name>A0ABX7NKG8_9BACT</name>
<protein>
    <recommendedName>
        <fullName evidence="3">Lipoprotein</fullName>
    </recommendedName>
</protein>
<proteinExistence type="predicted"/>
<dbReference type="InterPro" id="IPR032710">
    <property type="entry name" value="NTF2-like_dom_sf"/>
</dbReference>
<reference evidence="1 2" key="1">
    <citation type="submission" date="2021-02" db="EMBL/GenBank/DDBJ databases">
        <title>De Novo genome assembly of isolated myxobacteria.</title>
        <authorList>
            <person name="Stevens D.C."/>
        </authorList>
    </citation>
    <scope>NUCLEOTIDE SEQUENCE [LARGE SCALE GENOMIC DNA]</scope>
    <source>
        <strain evidence="2">SCPEA02</strain>
    </source>
</reference>
<dbReference type="RefSeq" id="WP_206720937.1">
    <property type="nucleotide sequence ID" value="NZ_CP071090.1"/>
</dbReference>
<organism evidence="1 2">
    <name type="scientific">Pyxidicoccus parkwayensis</name>
    <dbReference type="NCBI Taxonomy" id="2813578"/>
    <lineage>
        <taxon>Bacteria</taxon>
        <taxon>Pseudomonadati</taxon>
        <taxon>Myxococcota</taxon>
        <taxon>Myxococcia</taxon>
        <taxon>Myxococcales</taxon>
        <taxon>Cystobacterineae</taxon>
        <taxon>Myxococcaceae</taxon>
        <taxon>Pyxidicoccus</taxon>
    </lineage>
</organism>
<gene>
    <name evidence="1" type="ORF">JY651_28910</name>
</gene>
<evidence type="ECO:0000313" key="1">
    <source>
        <dbReference type="EMBL" id="QSQ19350.1"/>
    </source>
</evidence>
<evidence type="ECO:0000313" key="2">
    <source>
        <dbReference type="Proteomes" id="UP000662747"/>
    </source>
</evidence>